<dbReference type="Gene3D" id="3.30.50.10">
    <property type="entry name" value="Erythroid Transcription Factor GATA-1, subunit A"/>
    <property type="match status" value="1"/>
</dbReference>
<sequence length="302" mass="33076">MPHPKCYTFGPHIPTCGGPGRKSGGPSQPPRESSGAQLAFRLLTGRVQPPGWVLLQVWGGFVEGTHEYILDVGSSDIHRVPPPAYPIHPTVVSAKDNNGISSCKLEDESSKWVMSKKIRIVQKMMNTAGSHDQKKQERIIKIKFPDLEKDRCEIDSPSHGGNVLVRICSDCKTTKTPLWRSGPQGPKSLCNACGIRQRKARRAMLAAAAAAAANGAVLTMENSTTRTQLVPKKEKKSRSCYHVAPYKKPFGCTNPQGGRERISFEDFALSMSKSLGFRRAFPKDEEEAAILLMALSCGLLHD</sequence>
<dbReference type="GO" id="GO:0006355">
    <property type="term" value="P:regulation of DNA-templated transcription"/>
    <property type="evidence" value="ECO:0007669"/>
    <property type="project" value="InterPro"/>
</dbReference>
<keyword evidence="14" id="KW-1185">Reference proteome</keyword>
<evidence type="ECO:0000313" key="13">
    <source>
        <dbReference type="EMBL" id="KAG5524691.1"/>
    </source>
</evidence>
<evidence type="ECO:0000256" key="6">
    <source>
        <dbReference type="ARBA" id="ARBA00023125"/>
    </source>
</evidence>
<reference evidence="13" key="1">
    <citation type="submission" date="2020-08" db="EMBL/GenBank/DDBJ databases">
        <title>Plant Genome Project.</title>
        <authorList>
            <person name="Zhang R.-G."/>
        </authorList>
    </citation>
    <scope>NUCLEOTIDE SEQUENCE</scope>
    <source>
        <strain evidence="13">WSP0</strain>
        <tissue evidence="13">Leaf</tissue>
    </source>
</reference>
<evidence type="ECO:0000259" key="12">
    <source>
        <dbReference type="PROSITE" id="PS50114"/>
    </source>
</evidence>
<dbReference type="GO" id="GO:0005634">
    <property type="term" value="C:nucleus"/>
    <property type="evidence" value="ECO:0007669"/>
    <property type="project" value="UniProtKB-SubCell"/>
</dbReference>
<dbReference type="PROSITE" id="PS00344">
    <property type="entry name" value="GATA_ZN_FINGER_1"/>
    <property type="match status" value="1"/>
</dbReference>
<keyword evidence="5" id="KW-0805">Transcription regulation</keyword>
<evidence type="ECO:0000256" key="9">
    <source>
        <dbReference type="ARBA" id="ARBA00024019"/>
    </source>
</evidence>
<dbReference type="InterPro" id="IPR052138">
    <property type="entry name" value="GATA_ZnFinger_Domain"/>
</dbReference>
<dbReference type="GO" id="GO:0008270">
    <property type="term" value="F:zinc ion binding"/>
    <property type="evidence" value="ECO:0007669"/>
    <property type="project" value="UniProtKB-KW"/>
</dbReference>
<protein>
    <recommendedName>
        <fullName evidence="12">GATA-type domain-containing protein</fullName>
    </recommendedName>
</protein>
<feature type="domain" description="GATA-type" evidence="12">
    <location>
        <begin position="168"/>
        <end position="198"/>
    </location>
</feature>
<evidence type="ECO:0000256" key="7">
    <source>
        <dbReference type="ARBA" id="ARBA00023163"/>
    </source>
</evidence>
<keyword evidence="8" id="KW-0539">Nucleus</keyword>
<dbReference type="EMBL" id="JACTNZ010000011">
    <property type="protein sequence ID" value="KAG5524691.1"/>
    <property type="molecule type" value="Genomic_DNA"/>
</dbReference>
<keyword evidence="4" id="KW-0862">Zinc</keyword>
<dbReference type="Proteomes" id="UP000823749">
    <property type="component" value="Chromosome 11"/>
</dbReference>
<feature type="region of interest" description="Disordered" evidence="11">
    <location>
        <begin position="12"/>
        <end position="34"/>
    </location>
</feature>
<evidence type="ECO:0000313" key="14">
    <source>
        <dbReference type="Proteomes" id="UP000823749"/>
    </source>
</evidence>
<evidence type="ECO:0000256" key="8">
    <source>
        <dbReference type="ARBA" id="ARBA00023242"/>
    </source>
</evidence>
<dbReference type="Pfam" id="PF00320">
    <property type="entry name" value="GATA"/>
    <property type="match status" value="1"/>
</dbReference>
<comment type="similarity">
    <text evidence="9">Belongs to the type IV zinc-finger family. Class B subfamily.</text>
</comment>
<evidence type="ECO:0000256" key="10">
    <source>
        <dbReference type="PROSITE-ProRule" id="PRU00094"/>
    </source>
</evidence>
<keyword evidence="3 10" id="KW-0863">Zinc-finger</keyword>
<gene>
    <name evidence="13" type="ORF">RHGRI_031385</name>
</gene>
<evidence type="ECO:0000256" key="5">
    <source>
        <dbReference type="ARBA" id="ARBA00023015"/>
    </source>
</evidence>
<dbReference type="InterPro" id="IPR000679">
    <property type="entry name" value="Znf_GATA"/>
</dbReference>
<dbReference type="PANTHER" id="PTHR47255:SF4">
    <property type="entry name" value="GATA ZINC FINGER DOMAIN-CONTAINING PROTEIN 12"/>
    <property type="match status" value="1"/>
</dbReference>
<dbReference type="AlphaFoldDB" id="A0AAV6I852"/>
<evidence type="ECO:0000256" key="11">
    <source>
        <dbReference type="SAM" id="MobiDB-lite"/>
    </source>
</evidence>
<evidence type="ECO:0000256" key="1">
    <source>
        <dbReference type="ARBA" id="ARBA00004123"/>
    </source>
</evidence>
<keyword evidence="2" id="KW-0479">Metal-binding</keyword>
<evidence type="ECO:0000256" key="4">
    <source>
        <dbReference type="ARBA" id="ARBA00022833"/>
    </source>
</evidence>
<dbReference type="InterPro" id="IPR013088">
    <property type="entry name" value="Znf_NHR/GATA"/>
</dbReference>
<dbReference type="SUPFAM" id="SSF57716">
    <property type="entry name" value="Glucocorticoid receptor-like (DNA-binding domain)"/>
    <property type="match status" value="1"/>
</dbReference>
<comment type="subcellular location">
    <subcellularLocation>
        <location evidence="1">Nucleus</location>
    </subcellularLocation>
</comment>
<dbReference type="PROSITE" id="PS50114">
    <property type="entry name" value="GATA_ZN_FINGER_2"/>
    <property type="match status" value="1"/>
</dbReference>
<keyword evidence="6" id="KW-0238">DNA-binding</keyword>
<evidence type="ECO:0000256" key="2">
    <source>
        <dbReference type="ARBA" id="ARBA00022723"/>
    </source>
</evidence>
<dbReference type="FunFam" id="3.30.50.10:FF:000055">
    <property type="entry name" value="GATA transcription factor 21"/>
    <property type="match status" value="1"/>
</dbReference>
<keyword evidence="7" id="KW-0804">Transcription</keyword>
<name>A0AAV6I852_9ERIC</name>
<dbReference type="GO" id="GO:0000976">
    <property type="term" value="F:transcription cis-regulatory region binding"/>
    <property type="evidence" value="ECO:0007669"/>
    <property type="project" value="UniProtKB-ARBA"/>
</dbReference>
<evidence type="ECO:0000256" key="3">
    <source>
        <dbReference type="ARBA" id="ARBA00022771"/>
    </source>
</evidence>
<proteinExistence type="inferred from homology"/>
<dbReference type="CDD" id="cd00202">
    <property type="entry name" value="ZnF_GATA"/>
    <property type="match status" value="1"/>
</dbReference>
<dbReference type="SMART" id="SM00401">
    <property type="entry name" value="ZnF_GATA"/>
    <property type="match status" value="1"/>
</dbReference>
<organism evidence="13 14">
    <name type="scientific">Rhododendron griersonianum</name>
    <dbReference type="NCBI Taxonomy" id="479676"/>
    <lineage>
        <taxon>Eukaryota</taxon>
        <taxon>Viridiplantae</taxon>
        <taxon>Streptophyta</taxon>
        <taxon>Embryophyta</taxon>
        <taxon>Tracheophyta</taxon>
        <taxon>Spermatophyta</taxon>
        <taxon>Magnoliopsida</taxon>
        <taxon>eudicotyledons</taxon>
        <taxon>Gunneridae</taxon>
        <taxon>Pentapetalae</taxon>
        <taxon>asterids</taxon>
        <taxon>Ericales</taxon>
        <taxon>Ericaceae</taxon>
        <taxon>Ericoideae</taxon>
        <taxon>Rhodoreae</taxon>
        <taxon>Rhododendron</taxon>
    </lineage>
</organism>
<comment type="caution">
    <text evidence="13">The sequence shown here is derived from an EMBL/GenBank/DDBJ whole genome shotgun (WGS) entry which is preliminary data.</text>
</comment>
<dbReference type="PANTHER" id="PTHR47255">
    <property type="entry name" value="GATA TRANSCRIPTION FACTOR 22-RELATED"/>
    <property type="match status" value="1"/>
</dbReference>
<accession>A0AAV6I852</accession>